<accession>A0A4Y2WM15</accession>
<proteinExistence type="predicted"/>
<dbReference type="AlphaFoldDB" id="A0A4Y2WM15"/>
<evidence type="ECO:0000313" key="1">
    <source>
        <dbReference type="EMBL" id="GBO37654.1"/>
    </source>
</evidence>
<keyword evidence="2" id="KW-1185">Reference proteome</keyword>
<reference evidence="1 2" key="1">
    <citation type="journal article" date="2019" name="Sci. Rep.">
        <title>Orb-weaving spider Araneus ventricosus genome elucidates the spidroin gene catalogue.</title>
        <authorList>
            <person name="Kono N."/>
            <person name="Nakamura H."/>
            <person name="Ohtoshi R."/>
            <person name="Moran D.A.P."/>
            <person name="Shinohara A."/>
            <person name="Yoshida Y."/>
            <person name="Fujiwara M."/>
            <person name="Mori M."/>
            <person name="Tomita M."/>
            <person name="Arakawa K."/>
        </authorList>
    </citation>
    <scope>NUCLEOTIDE SEQUENCE [LARGE SCALE GENOMIC DNA]</scope>
</reference>
<gene>
    <name evidence="1" type="ORF">AVEN_131554_1</name>
</gene>
<dbReference type="Proteomes" id="UP000499080">
    <property type="component" value="Unassembled WGS sequence"/>
</dbReference>
<evidence type="ECO:0000313" key="2">
    <source>
        <dbReference type="Proteomes" id="UP000499080"/>
    </source>
</evidence>
<name>A0A4Y2WM15_ARAVE</name>
<feature type="non-terminal residue" evidence="1">
    <location>
        <position position="1"/>
    </location>
</feature>
<sequence length="106" mass="11929">LFESYFRTSLEIFYNGYMTKKTPNQAPLSPNVHAASATGRLTLIDLAAPVQCARWFVFGLEPLTIDFLSSNLCHQASFTRGVQQTLRTLFSLFHDTSRTGGLQRQI</sequence>
<comment type="caution">
    <text evidence="1">The sequence shown here is derived from an EMBL/GenBank/DDBJ whole genome shotgun (WGS) entry which is preliminary data.</text>
</comment>
<dbReference type="EMBL" id="BGPR01062186">
    <property type="protein sequence ID" value="GBO37654.1"/>
    <property type="molecule type" value="Genomic_DNA"/>
</dbReference>
<protein>
    <submittedName>
        <fullName evidence="1">Uncharacterized protein</fullName>
    </submittedName>
</protein>
<organism evidence="1 2">
    <name type="scientific">Araneus ventricosus</name>
    <name type="common">Orbweaver spider</name>
    <name type="synonym">Epeira ventricosa</name>
    <dbReference type="NCBI Taxonomy" id="182803"/>
    <lineage>
        <taxon>Eukaryota</taxon>
        <taxon>Metazoa</taxon>
        <taxon>Ecdysozoa</taxon>
        <taxon>Arthropoda</taxon>
        <taxon>Chelicerata</taxon>
        <taxon>Arachnida</taxon>
        <taxon>Araneae</taxon>
        <taxon>Araneomorphae</taxon>
        <taxon>Entelegynae</taxon>
        <taxon>Araneoidea</taxon>
        <taxon>Araneidae</taxon>
        <taxon>Araneus</taxon>
    </lineage>
</organism>